<evidence type="ECO:0000313" key="1">
    <source>
        <dbReference type="EMBL" id="KAF6000670.1"/>
    </source>
</evidence>
<keyword evidence="2" id="KW-1185">Reference proteome</keyword>
<comment type="caution">
    <text evidence="1">The sequence shown here is derived from an EMBL/GenBank/DDBJ whole genome shotgun (WGS) entry which is preliminary data.</text>
</comment>
<name>A0A7J7ID66_9RHOD</name>
<dbReference type="EMBL" id="VWRR01000018">
    <property type="protein sequence ID" value="KAF6000670.1"/>
    <property type="molecule type" value="Genomic_DNA"/>
</dbReference>
<accession>A0A7J7ID66</accession>
<proteinExistence type="predicted"/>
<evidence type="ECO:0000313" key="2">
    <source>
        <dbReference type="Proteomes" id="UP000530660"/>
    </source>
</evidence>
<sequence length="134" mass="15805">MLLQDQCIQYGTNCTKYEKVCIEPVNVCAEYEQICVKQKKKCVEYQYEKEPVKVCIKYGKKCAKYGYEEQCQKQEVQKQQWSYWSQRWSAPTQKVEPCKKVQVCVEEVTDKSPMFAIRDGLPEHQGVREAREGM</sequence>
<gene>
    <name evidence="1" type="ORF">F1559_000941</name>
</gene>
<reference evidence="1 2" key="1">
    <citation type="journal article" date="2020" name="J. Phycol.">
        <title>Comparative genome analysis reveals Cyanidiococcus gen. nov., a new extremophilic red algal genus sister to Cyanidioschyzon (Cyanidioschyzonaceae, Rhodophyta).</title>
        <authorList>
            <person name="Liu S.-L."/>
            <person name="Chiang Y.-R."/>
            <person name="Yoon H.S."/>
            <person name="Fu H.-Y."/>
        </authorList>
    </citation>
    <scope>NUCLEOTIDE SEQUENCE [LARGE SCALE GENOMIC DNA]</scope>
    <source>
        <strain evidence="1 2">THAL066</strain>
    </source>
</reference>
<dbReference type="AlphaFoldDB" id="A0A7J7ID66"/>
<protein>
    <submittedName>
        <fullName evidence="1">Uncharacterized protein</fullName>
    </submittedName>
</protein>
<dbReference type="Proteomes" id="UP000530660">
    <property type="component" value="Unassembled WGS sequence"/>
</dbReference>
<organism evidence="1 2">
    <name type="scientific">Cyanidiococcus yangmingshanensis</name>
    <dbReference type="NCBI Taxonomy" id="2690220"/>
    <lineage>
        <taxon>Eukaryota</taxon>
        <taxon>Rhodophyta</taxon>
        <taxon>Bangiophyceae</taxon>
        <taxon>Cyanidiales</taxon>
        <taxon>Cyanidiaceae</taxon>
        <taxon>Cyanidiococcus</taxon>
    </lineage>
</organism>